<dbReference type="AlphaFoldDB" id="D7CPV1"/>
<dbReference type="InterPro" id="IPR043519">
    <property type="entry name" value="NT_sf"/>
</dbReference>
<organism evidence="2 3">
    <name type="scientific">Syntrophothermus lipocalidus (strain DSM 12680 / TGB-C1)</name>
    <dbReference type="NCBI Taxonomy" id="643648"/>
    <lineage>
        <taxon>Bacteria</taxon>
        <taxon>Bacillati</taxon>
        <taxon>Bacillota</taxon>
        <taxon>Clostridia</taxon>
        <taxon>Eubacteriales</taxon>
        <taxon>Syntrophomonadaceae</taxon>
        <taxon>Syntrophothermus</taxon>
    </lineage>
</organism>
<dbReference type="RefSeq" id="WP_013176131.1">
    <property type="nucleotide sequence ID" value="NC_014220.1"/>
</dbReference>
<evidence type="ECO:0000313" key="2">
    <source>
        <dbReference type="EMBL" id="ADI02729.1"/>
    </source>
</evidence>
<dbReference type="Gene3D" id="3.30.460.10">
    <property type="entry name" value="Beta Polymerase, domain 2"/>
    <property type="match status" value="1"/>
</dbReference>
<dbReference type="PANTHER" id="PTHR43449:SF3">
    <property type="entry name" value="POLYMERASE NUCLEOTIDYL TRANSFERASE DOMAIN-CONTAINING PROTEIN"/>
    <property type="match status" value="1"/>
</dbReference>
<dbReference type="InterPro" id="IPR041633">
    <property type="entry name" value="Polbeta"/>
</dbReference>
<name>D7CPV1_SYNLT</name>
<feature type="domain" description="Polymerase beta nucleotidyltransferase" evidence="1">
    <location>
        <begin position="36"/>
        <end position="117"/>
    </location>
</feature>
<dbReference type="SUPFAM" id="SSF81301">
    <property type="entry name" value="Nucleotidyltransferase"/>
    <property type="match status" value="1"/>
</dbReference>
<dbReference type="Pfam" id="PF18765">
    <property type="entry name" value="Polbeta"/>
    <property type="match status" value="1"/>
</dbReference>
<accession>D7CPV1</accession>
<proteinExistence type="predicted"/>
<dbReference type="eggNOG" id="COG1708">
    <property type="taxonomic scope" value="Bacteria"/>
</dbReference>
<dbReference type="Proteomes" id="UP000000378">
    <property type="component" value="Chromosome"/>
</dbReference>
<dbReference type="KEGG" id="slp:Slip_1978"/>
<dbReference type="EMBL" id="CP002048">
    <property type="protein sequence ID" value="ADI02729.1"/>
    <property type="molecule type" value="Genomic_DNA"/>
</dbReference>
<keyword evidence="3" id="KW-1185">Reference proteome</keyword>
<reference evidence="2 3" key="2">
    <citation type="journal article" date="2010" name="Stand. Genomic Sci.">
        <title>Complete genome sequence of Syntrophothermus lipocalidus type strain (TGB-C1).</title>
        <authorList>
            <person name="Djao O.D."/>
            <person name="Zhang X."/>
            <person name="Lucas S."/>
            <person name="Lapidus A."/>
            <person name="Del Rio T.G."/>
            <person name="Nolan M."/>
            <person name="Tice H."/>
            <person name="Cheng J.F."/>
            <person name="Han C."/>
            <person name="Tapia R."/>
            <person name="Goodwin L."/>
            <person name="Pitluck S."/>
            <person name="Liolios K."/>
            <person name="Ivanova N."/>
            <person name="Mavromatis K."/>
            <person name="Mikhailova N."/>
            <person name="Ovchinnikova G."/>
            <person name="Pati A."/>
            <person name="Brambilla E."/>
            <person name="Chen A."/>
            <person name="Palaniappan K."/>
            <person name="Land M."/>
            <person name="Hauser L."/>
            <person name="Chang Y.J."/>
            <person name="Jeffries C.D."/>
            <person name="Rohde M."/>
            <person name="Sikorski J."/>
            <person name="Spring S."/>
            <person name="Goker M."/>
            <person name="Detter J.C."/>
            <person name="Woyke T."/>
            <person name="Bristow J."/>
            <person name="Eisen J.A."/>
            <person name="Markowitz V."/>
            <person name="Hugenholtz P."/>
            <person name="Kyrpides N.C."/>
            <person name="Klenk H.P."/>
        </authorList>
    </citation>
    <scope>NUCLEOTIDE SEQUENCE [LARGE SCALE GENOMIC DNA]</scope>
    <source>
        <strain evidence="3">DSM 12680 / TGB-C1</strain>
    </source>
</reference>
<evidence type="ECO:0000259" key="1">
    <source>
        <dbReference type="Pfam" id="PF18765"/>
    </source>
</evidence>
<dbReference type="STRING" id="643648.Slip_1978"/>
<dbReference type="HOGENOM" id="CLU_130257_9_5_9"/>
<gene>
    <name evidence="2" type="ordered locus">Slip_1978</name>
</gene>
<dbReference type="PANTHER" id="PTHR43449">
    <property type="entry name" value="NUCLEOTIDYLTRANSFERASE"/>
    <property type="match status" value="1"/>
</dbReference>
<protein>
    <submittedName>
        <fullName evidence="2">DNA polymerase beta domain protein region</fullName>
    </submittedName>
</protein>
<dbReference type="CDD" id="cd05403">
    <property type="entry name" value="NT_KNTase_like"/>
    <property type="match status" value="1"/>
</dbReference>
<evidence type="ECO:0000313" key="3">
    <source>
        <dbReference type="Proteomes" id="UP000000378"/>
    </source>
</evidence>
<reference evidence="3" key="1">
    <citation type="journal article" date="2010" name="Stand. Genomic Sci.">
        <title>Complete genome sequence of Syntrophothermus lipocalidus type strain (TGB-C1T).</title>
        <authorList>
            <consortium name="US DOE Joint Genome Institute (JGI-PGF)"/>
            <person name="Djao O."/>
            <person name="Zhang X."/>
            <person name="Lucas S."/>
            <person name="Lapidus A."/>
            <person name="Glavina Del Rio T."/>
            <person name="Nolan M."/>
            <person name="Tice H."/>
            <person name="Cheng J."/>
            <person name="Han C."/>
            <person name="Tapia R."/>
            <person name="Goodwin L."/>
            <person name="Pitluck S."/>
            <person name="Liolios K."/>
            <person name="Ivanova N."/>
            <person name="Mavromatis K."/>
            <person name="Mikhailova N."/>
            <person name="Ovchinnikova G."/>
            <person name="Pati A."/>
            <person name="Brambilla E."/>
            <person name="Chen A."/>
            <person name="Palaniappan K."/>
            <person name="Land M."/>
            <person name="Hauser L."/>
            <person name="Chang Y."/>
            <person name="Jeffries C."/>
            <person name="Rohde M."/>
            <person name="Sikorski J."/>
            <person name="Spring S."/>
            <person name="Goker M."/>
            <person name="Detter J."/>
            <person name="Woyke T."/>
            <person name="Bristow J."/>
            <person name="Eisen J."/>
            <person name="Markowitz V."/>
            <person name="Hugenholtz P."/>
            <person name="Kyrpides N."/>
            <person name="Klenk H."/>
        </authorList>
    </citation>
    <scope>NUCLEOTIDE SEQUENCE [LARGE SCALE GENOMIC DNA]</scope>
    <source>
        <strain evidence="3">DSM 12680 / TGB-C1</strain>
    </source>
</reference>
<sequence length="119" mass="13601">MHLDVATTGKERENHANLLRLEVERLTLELRRLGASKILLFGSMARGRLDLFTDIDLLVVMHSNLPFVERCGWVYQKLMPRVDADIIVYTEQEFESLKDSPFLKKALAEGVVLYEANPA</sequence>